<dbReference type="SMART" id="SM00894">
    <property type="entry name" value="Excalibur"/>
    <property type="match status" value="1"/>
</dbReference>
<keyword evidence="5" id="KW-1185">Reference proteome</keyword>
<organism evidence="4 5">
    <name type="scientific">Cytobacillus citreus</name>
    <dbReference type="NCBI Taxonomy" id="2833586"/>
    <lineage>
        <taxon>Bacteria</taxon>
        <taxon>Bacillati</taxon>
        <taxon>Bacillota</taxon>
        <taxon>Bacilli</taxon>
        <taxon>Bacillales</taxon>
        <taxon>Bacillaceae</taxon>
        <taxon>Cytobacillus</taxon>
    </lineage>
</organism>
<name>A0ABS5NWY4_9BACI</name>
<feature type="transmembrane region" description="Helical" evidence="2">
    <location>
        <begin position="6"/>
        <end position="25"/>
    </location>
</feature>
<dbReference type="Pfam" id="PF05901">
    <property type="entry name" value="Excalibur"/>
    <property type="match status" value="1"/>
</dbReference>
<evidence type="ECO:0000313" key="5">
    <source>
        <dbReference type="Proteomes" id="UP000681027"/>
    </source>
</evidence>
<protein>
    <submittedName>
        <fullName evidence="4">Excalibur calcium-binding domain-containing protein</fullName>
    </submittedName>
</protein>
<dbReference type="EMBL" id="JAGYPM010000004">
    <property type="protein sequence ID" value="MBS4192343.1"/>
    <property type="molecule type" value="Genomic_DNA"/>
</dbReference>
<feature type="compositionally biased region" description="Low complexity" evidence="1">
    <location>
        <begin position="154"/>
        <end position="178"/>
    </location>
</feature>
<evidence type="ECO:0000259" key="3">
    <source>
        <dbReference type="SMART" id="SM00894"/>
    </source>
</evidence>
<feature type="transmembrane region" description="Helical" evidence="2">
    <location>
        <begin position="37"/>
        <end position="57"/>
    </location>
</feature>
<sequence>MTAVFLIGFLLFLFSLIYILFHFLRKIKDRNRILSKKIFFSTFVGGLLLFIIGGTNMDTGVQNELNESLATIEKLSTENNDLHSEVKKLKSENEQFSKQNGKLSEEVKDLSTKVTAAESAEADKTNLSKQITELESKNKSLENEVNSLKDQLASKNTSTASSNTNESSTSTTSSGESEYFSNCTELRKVYPNGVSSDHPAYQSKMDRDKDNYACER</sequence>
<keyword evidence="2" id="KW-1133">Transmembrane helix</keyword>
<comment type="caution">
    <text evidence="4">The sequence shown here is derived from an EMBL/GenBank/DDBJ whole genome shotgun (WGS) entry which is preliminary data.</text>
</comment>
<dbReference type="Proteomes" id="UP000681027">
    <property type="component" value="Unassembled WGS sequence"/>
</dbReference>
<feature type="region of interest" description="Disordered" evidence="1">
    <location>
        <begin position="150"/>
        <end position="216"/>
    </location>
</feature>
<keyword evidence="2" id="KW-0812">Transmembrane</keyword>
<feature type="domain" description="Excalibur calcium-binding" evidence="3">
    <location>
        <begin position="179"/>
        <end position="215"/>
    </location>
</feature>
<evidence type="ECO:0000313" key="4">
    <source>
        <dbReference type="EMBL" id="MBS4192343.1"/>
    </source>
</evidence>
<accession>A0ABS5NWY4</accession>
<dbReference type="Gene3D" id="1.20.5.1160">
    <property type="entry name" value="Vasodilator-stimulated phosphoprotein"/>
    <property type="match status" value="1"/>
</dbReference>
<evidence type="ECO:0000256" key="1">
    <source>
        <dbReference type="SAM" id="MobiDB-lite"/>
    </source>
</evidence>
<dbReference type="SUPFAM" id="SSF46579">
    <property type="entry name" value="Prefoldin"/>
    <property type="match status" value="1"/>
</dbReference>
<proteinExistence type="predicted"/>
<reference evidence="4 5" key="1">
    <citation type="submission" date="2021-05" db="EMBL/GenBank/DDBJ databases">
        <title>Novel Bacillus species.</title>
        <authorList>
            <person name="Liu G."/>
        </authorList>
    </citation>
    <scope>NUCLEOTIDE SEQUENCE [LARGE SCALE GENOMIC DNA]</scope>
    <source>
        <strain evidence="4 5">FJAT-49705</strain>
    </source>
</reference>
<feature type="compositionally biased region" description="Basic and acidic residues" evidence="1">
    <location>
        <begin position="204"/>
        <end position="216"/>
    </location>
</feature>
<keyword evidence="2" id="KW-0472">Membrane</keyword>
<evidence type="ECO:0000256" key="2">
    <source>
        <dbReference type="SAM" id="Phobius"/>
    </source>
</evidence>
<dbReference type="InterPro" id="IPR008613">
    <property type="entry name" value="Excalibur_Ca-bd_domain"/>
</dbReference>
<gene>
    <name evidence="4" type="ORF">KHA94_19475</name>
</gene>